<gene>
    <name evidence="1" type="ORF">NM688_g2911</name>
</gene>
<reference evidence="1" key="1">
    <citation type="submission" date="2022-07" db="EMBL/GenBank/DDBJ databases">
        <title>Genome Sequence of Phlebia brevispora.</title>
        <authorList>
            <person name="Buettner E."/>
        </authorList>
    </citation>
    <scope>NUCLEOTIDE SEQUENCE</scope>
    <source>
        <strain evidence="1">MPL23</strain>
    </source>
</reference>
<keyword evidence="2" id="KW-1185">Reference proteome</keyword>
<evidence type="ECO:0000313" key="2">
    <source>
        <dbReference type="Proteomes" id="UP001148662"/>
    </source>
</evidence>
<sequence length="1353" mass="149148">MGRLDDTFSHLKNTASKSKVKDKNQIIETISQLKSYLVFLNSSSISPETARRLADVFRKPLLPVYSAFPRPSFQFIAALCQELYESKILSDFTAGKHDQKLLWNSVFDSLLSGVLDYHDENPTGACKEAIGATLFPTICSIFFSVSISHMSVELRCTGYTLLSDCSEKHKSNQERLRNHSILGGPKLGGMLWRTRDYLVMENILNLFAQIIPRTNGTVAGRTERTAFVRSVFLQSTPDDIKTAEEIVKLLERVPSSDWDQTAAKIVDLLASSNIAFPQPFVISEIVACGQRKPSDRLFVDDKCFLANVLVGEDSYESLAVAYTSFLNIEIAYCGLSSKSKDTGKNSDVTVSLSAPPLVGREPVYPETKDRMPMDPVVVFTMQRDDVPRFSEAMQSRGLGRYMKVNKELKLSLAESPANLELDSAGRFVEKDELEQRLDNLSQLYGTNEPSDDIPDLNPEDSEVAIPAQSLSEDNKTAVPDQESVHAAVMPDLGPPLAAVPVSALIPTSALPSKPIGSIQAKALAPSTPLVALKVRCYATRSSVAATTNSQTSTFDLPVANNRALDSNYDDEIAISSPTRPPKPKSKKATKNPVVISDDEIEDVLPPSKILDSGISRHRSVLRMSPVKFFKTPRSKERKASAKDKRADTSVSEASKTIGAAQPLQKLSAKVSETRAEIIEITELTDPGVVLDNTPSQPPLAPVKTPAASTEAFHNEAVNTPHKLRGQDPVIQSSSPVPVMKSERRPVKAALRKKGGALAQPDNKTSTKRKRALEREADEGHQEDVKNDSLSKRARLAMGIADEHGIQPETTETKVLRPRKTAAARVTKRYHAKKGRLSSPSEINVTEVDYDKIPDTPPSSSLDSKRMISKPPSEPMNNQPASVRKDSSAIAKRTRGAVAAKAKKTTEKKPSEATTTHRSKPAKSADFGSSKSKQDQQNTSPPHRWERYHMQHVRHKEIERASRTNTYPADDTNSDSDASKPKDIPKKPDTICSPLGSVQPGESRSILQKPPSTRKTNKVPWDQLATPKSSPDFATDIAEAISGPARESSPPKVNKDLEQDAGYHQDFPMHAKATEPVMDRRGGEHSEQNGDVQQMVERKVKTIGLRNNFSPVKQAQSSKRAVVVKSPTPKAVTEDYIDMAEPEPDSLLGDLEDSHSTGLSVSQYRRSRHMDKHISKDDKPFSSTPLRRIEHMDKAHTKINYNGGSTYILSGTDCTRLGLLGKSKRAQSPAVEDLAAVLTELQEAILYKINGKVESVKYNVRIGRERLLAEAVADLFSMHEESIDRYNALIELEADYATFGRNLTHSLDDVVRADQDLRDNIRKIVETHDRHTLSKKMPSSIFGPTPASVTRFKH</sequence>
<name>A0ACC1T6Z4_9APHY</name>
<protein>
    <submittedName>
        <fullName evidence="1">Uncharacterized protein</fullName>
    </submittedName>
</protein>
<comment type="caution">
    <text evidence="1">The sequence shown here is derived from an EMBL/GenBank/DDBJ whole genome shotgun (WGS) entry which is preliminary data.</text>
</comment>
<organism evidence="1 2">
    <name type="scientific">Phlebia brevispora</name>
    <dbReference type="NCBI Taxonomy" id="194682"/>
    <lineage>
        <taxon>Eukaryota</taxon>
        <taxon>Fungi</taxon>
        <taxon>Dikarya</taxon>
        <taxon>Basidiomycota</taxon>
        <taxon>Agaricomycotina</taxon>
        <taxon>Agaricomycetes</taxon>
        <taxon>Polyporales</taxon>
        <taxon>Meruliaceae</taxon>
        <taxon>Phlebia</taxon>
    </lineage>
</organism>
<evidence type="ECO:0000313" key="1">
    <source>
        <dbReference type="EMBL" id="KAJ3554816.1"/>
    </source>
</evidence>
<dbReference type="EMBL" id="JANHOG010000394">
    <property type="protein sequence ID" value="KAJ3554816.1"/>
    <property type="molecule type" value="Genomic_DNA"/>
</dbReference>
<dbReference type="Proteomes" id="UP001148662">
    <property type="component" value="Unassembled WGS sequence"/>
</dbReference>
<proteinExistence type="predicted"/>
<accession>A0ACC1T6Z4</accession>